<feature type="compositionally biased region" description="Acidic residues" evidence="2">
    <location>
        <begin position="169"/>
        <end position="179"/>
    </location>
</feature>
<feature type="region of interest" description="Disordered" evidence="2">
    <location>
        <begin position="163"/>
        <end position="211"/>
    </location>
</feature>
<keyword evidence="4" id="KW-1185">Reference proteome</keyword>
<feature type="coiled-coil region" evidence="1">
    <location>
        <begin position="68"/>
        <end position="95"/>
    </location>
</feature>
<reference evidence="3 4" key="1">
    <citation type="submission" date="2016-11" db="EMBL/GenBank/DDBJ databases">
        <authorList>
            <person name="Jaros S."/>
            <person name="Januszkiewicz K."/>
            <person name="Wedrychowicz H."/>
        </authorList>
    </citation>
    <scope>NUCLEOTIDE SEQUENCE [LARGE SCALE GENOMIC DNA]</scope>
    <source>
        <strain evidence="3 4">DSM 15480</strain>
    </source>
</reference>
<dbReference type="AlphaFoldDB" id="A0A1M6QD65"/>
<feature type="compositionally biased region" description="Low complexity" evidence="2">
    <location>
        <begin position="180"/>
        <end position="211"/>
    </location>
</feature>
<evidence type="ECO:0000256" key="2">
    <source>
        <dbReference type="SAM" id="MobiDB-lite"/>
    </source>
</evidence>
<protein>
    <recommendedName>
        <fullName evidence="5">Zinc-ribbon domain-containing protein</fullName>
    </recommendedName>
</protein>
<evidence type="ECO:0008006" key="5">
    <source>
        <dbReference type="Google" id="ProtNLM"/>
    </source>
</evidence>
<name>A0A1M6QD65_9FIRM</name>
<evidence type="ECO:0000313" key="4">
    <source>
        <dbReference type="Proteomes" id="UP000184301"/>
    </source>
</evidence>
<gene>
    <name evidence="3" type="ORF">SAMN02745243_02392</name>
</gene>
<dbReference type="Proteomes" id="UP000184301">
    <property type="component" value="Unassembled WGS sequence"/>
</dbReference>
<sequence length="211" mass="22890">MKDFMEDLGKKLGETAEKVTTKTGEYIEVQKIKNQIRALERSNDRDFADMGKMAYDRFCAGEKVGDEAQGLCSAIKQREEKIAELEADAANARGAVACPTCKRNVEKGMLYCPYCGVKVPVDAWKSEMKDKAREAADKAADKAKEAADKAMSKAEDIAEEIRNKAGNIFEDEDIVDGEATETTAAETPGQSTAEPGTTTEAGTQTGADEKE</sequence>
<organism evidence="3 4">
    <name type="scientific">Hespellia stercorisuis DSM 15480</name>
    <dbReference type="NCBI Taxonomy" id="1121950"/>
    <lineage>
        <taxon>Bacteria</taxon>
        <taxon>Bacillati</taxon>
        <taxon>Bacillota</taxon>
        <taxon>Clostridia</taxon>
        <taxon>Lachnospirales</taxon>
        <taxon>Lachnospiraceae</taxon>
        <taxon>Hespellia</taxon>
    </lineage>
</organism>
<keyword evidence="1" id="KW-0175">Coiled coil</keyword>
<dbReference type="STRING" id="1121950.SAMN02745243_02392"/>
<dbReference type="OrthoDB" id="1986019at2"/>
<accession>A0A1M6QD65</accession>
<evidence type="ECO:0000313" key="3">
    <source>
        <dbReference type="EMBL" id="SHK18017.1"/>
    </source>
</evidence>
<dbReference type="EMBL" id="FQZY01000033">
    <property type="protein sequence ID" value="SHK18017.1"/>
    <property type="molecule type" value="Genomic_DNA"/>
</dbReference>
<dbReference type="RefSeq" id="WP_073110733.1">
    <property type="nucleotide sequence ID" value="NZ_FQZY01000033.1"/>
</dbReference>
<dbReference type="Gene3D" id="6.10.140.1430">
    <property type="match status" value="1"/>
</dbReference>
<proteinExistence type="predicted"/>
<evidence type="ECO:0000256" key="1">
    <source>
        <dbReference type="SAM" id="Coils"/>
    </source>
</evidence>